<dbReference type="Gene3D" id="3.30.450.40">
    <property type="match status" value="1"/>
</dbReference>
<keyword evidence="2" id="KW-1185">Reference proteome</keyword>
<accession>A0ABV0F5Z4</accession>
<gene>
    <name evidence="1" type="ORF">BAU18_002319</name>
</gene>
<organism evidence="1 2">
    <name type="scientific">Enterococcus diestrammenae</name>
    <dbReference type="NCBI Taxonomy" id="1155073"/>
    <lineage>
        <taxon>Bacteria</taxon>
        <taxon>Bacillati</taxon>
        <taxon>Bacillota</taxon>
        <taxon>Bacilli</taxon>
        <taxon>Lactobacillales</taxon>
        <taxon>Enterococcaceae</taxon>
        <taxon>Enterococcus</taxon>
    </lineage>
</organism>
<reference evidence="1" key="1">
    <citation type="submission" date="2016-06" db="EMBL/GenBank/DDBJ databases">
        <authorList>
            <person name="Van Tyne D."/>
        </authorList>
    </citation>
    <scope>NUCLEOTIDE SEQUENCE</scope>
    <source>
        <strain evidence="1">JM9A</strain>
    </source>
</reference>
<dbReference type="Proteomes" id="UP001429357">
    <property type="component" value="Unassembled WGS sequence"/>
</dbReference>
<evidence type="ECO:0000313" key="2">
    <source>
        <dbReference type="Proteomes" id="UP001429357"/>
    </source>
</evidence>
<comment type="caution">
    <text evidence="1">The sequence shown here is derived from an EMBL/GenBank/DDBJ whole genome shotgun (WGS) entry which is preliminary data.</text>
</comment>
<sequence>MTAIKSWLKKEKMLWNCDFIGVAVNVAEPLAAKEIRWRYTAGPEDLAHQKIRLRIGRGIAGLVWKTARPQSEQHLQEQPEKLMAYPISRTEKLDAALAVPVLRPSASREGQPQEVIGVLMVGYRQNRFFSPEEVAQLSQQAIAVAELLQGGVGHESI</sequence>
<evidence type="ECO:0000313" key="1">
    <source>
        <dbReference type="EMBL" id="MEO1782704.1"/>
    </source>
</evidence>
<reference evidence="1" key="2">
    <citation type="submission" date="2024-02" db="EMBL/GenBank/DDBJ databases">
        <title>The Genome Sequence of Enterococcus diestrammenae JM9A.</title>
        <authorList>
            <person name="Earl A."/>
            <person name="Manson A."/>
            <person name="Gilmore M."/>
            <person name="Sanders J."/>
            <person name="Shea T."/>
            <person name="Howe W."/>
            <person name="Livny J."/>
            <person name="Cuomo C."/>
            <person name="Neafsey D."/>
            <person name="Birren B."/>
        </authorList>
    </citation>
    <scope>NUCLEOTIDE SEQUENCE</scope>
    <source>
        <strain evidence="1">JM9A</strain>
    </source>
</reference>
<dbReference type="InterPro" id="IPR029016">
    <property type="entry name" value="GAF-like_dom_sf"/>
</dbReference>
<proteinExistence type="predicted"/>
<name>A0ABV0F5Z4_9ENTE</name>
<evidence type="ECO:0008006" key="3">
    <source>
        <dbReference type="Google" id="ProtNLM"/>
    </source>
</evidence>
<dbReference type="EMBL" id="MAEI02000001">
    <property type="protein sequence ID" value="MEO1782704.1"/>
    <property type="molecule type" value="Genomic_DNA"/>
</dbReference>
<dbReference type="SUPFAM" id="SSF55781">
    <property type="entry name" value="GAF domain-like"/>
    <property type="match status" value="1"/>
</dbReference>
<dbReference type="RefSeq" id="WP_237583928.1">
    <property type="nucleotide sequence ID" value="NZ_MAEI02000001.1"/>
</dbReference>
<protein>
    <recommendedName>
        <fullName evidence="3">GAF domain-containing protein</fullName>
    </recommendedName>
</protein>